<comment type="caution">
    <text evidence="6">The sequence shown here is derived from an EMBL/GenBank/DDBJ whole genome shotgun (WGS) entry which is preliminary data.</text>
</comment>
<evidence type="ECO:0008006" key="8">
    <source>
        <dbReference type="Google" id="ProtNLM"/>
    </source>
</evidence>
<accession>A0A8H4TVJ1</accession>
<dbReference type="PANTHER" id="PTHR31845">
    <property type="entry name" value="FINGER DOMAIN PROTEIN, PUTATIVE-RELATED"/>
    <property type="match status" value="1"/>
</dbReference>
<dbReference type="AlphaFoldDB" id="A0A8H4TVJ1"/>
<evidence type="ECO:0000256" key="1">
    <source>
        <dbReference type="ARBA" id="ARBA00004123"/>
    </source>
</evidence>
<reference evidence="6" key="1">
    <citation type="journal article" date="2020" name="BMC Genomics">
        <title>Correction to: Identification and distribution of gene clusters required for synthesis of sphingolipid metabolism inhibitors in diverse species of the filamentous fungus Fusarium.</title>
        <authorList>
            <person name="Kim H.S."/>
            <person name="Lohmar J.M."/>
            <person name="Busman M."/>
            <person name="Brown D.W."/>
            <person name="Naumann T.A."/>
            <person name="Divon H.H."/>
            <person name="Lysoe E."/>
            <person name="Uhlig S."/>
            <person name="Proctor R.H."/>
        </authorList>
    </citation>
    <scope>NUCLEOTIDE SEQUENCE</scope>
    <source>
        <strain evidence="6">NRRL 20472</strain>
    </source>
</reference>
<reference evidence="6" key="2">
    <citation type="submission" date="2020-05" db="EMBL/GenBank/DDBJ databases">
        <authorList>
            <person name="Kim H.-S."/>
            <person name="Proctor R.H."/>
            <person name="Brown D.W."/>
        </authorList>
    </citation>
    <scope>NUCLEOTIDE SEQUENCE</scope>
    <source>
        <strain evidence="6">NRRL 20472</strain>
    </source>
</reference>
<evidence type="ECO:0000313" key="7">
    <source>
        <dbReference type="Proteomes" id="UP000622797"/>
    </source>
</evidence>
<dbReference type="GO" id="GO:0000981">
    <property type="term" value="F:DNA-binding transcription factor activity, RNA polymerase II-specific"/>
    <property type="evidence" value="ECO:0007669"/>
    <property type="project" value="TreeGrafter"/>
</dbReference>
<gene>
    <name evidence="6" type="ORF">FSARC_7349</name>
</gene>
<evidence type="ECO:0000256" key="5">
    <source>
        <dbReference type="ARBA" id="ARBA00023242"/>
    </source>
</evidence>
<dbReference type="InterPro" id="IPR051089">
    <property type="entry name" value="prtT"/>
</dbReference>
<evidence type="ECO:0000256" key="2">
    <source>
        <dbReference type="ARBA" id="ARBA00023015"/>
    </source>
</evidence>
<evidence type="ECO:0000313" key="6">
    <source>
        <dbReference type="EMBL" id="KAF4964750.1"/>
    </source>
</evidence>
<keyword evidence="5" id="KW-0539">Nucleus</keyword>
<protein>
    <recommendedName>
        <fullName evidence="8">Zn(2)-C6 fungal-type domain-containing protein</fullName>
    </recommendedName>
</protein>
<keyword evidence="3" id="KW-0238">DNA-binding</keyword>
<dbReference type="PANTHER" id="PTHR31845:SF32">
    <property type="entry name" value="MISCELLANEOUS ZN(II)2CYS6 TRANSCRIPTION FACTOR (EUROFUNG)-RELATED"/>
    <property type="match status" value="1"/>
</dbReference>
<dbReference type="GO" id="GO:0000976">
    <property type="term" value="F:transcription cis-regulatory region binding"/>
    <property type="evidence" value="ECO:0007669"/>
    <property type="project" value="TreeGrafter"/>
</dbReference>
<keyword evidence="4" id="KW-0804">Transcription</keyword>
<keyword evidence="7" id="KW-1185">Reference proteome</keyword>
<dbReference type="GO" id="GO:0005634">
    <property type="term" value="C:nucleus"/>
    <property type="evidence" value="ECO:0007669"/>
    <property type="project" value="UniProtKB-SubCell"/>
</dbReference>
<organism evidence="6 7">
    <name type="scientific">Fusarium sarcochroum</name>
    <dbReference type="NCBI Taxonomy" id="1208366"/>
    <lineage>
        <taxon>Eukaryota</taxon>
        <taxon>Fungi</taxon>
        <taxon>Dikarya</taxon>
        <taxon>Ascomycota</taxon>
        <taxon>Pezizomycotina</taxon>
        <taxon>Sordariomycetes</taxon>
        <taxon>Hypocreomycetidae</taxon>
        <taxon>Hypocreales</taxon>
        <taxon>Nectriaceae</taxon>
        <taxon>Fusarium</taxon>
        <taxon>Fusarium lateritium species complex</taxon>
    </lineage>
</organism>
<sequence length="711" mass="79759">MASKSSWATASWSPALDGRPCGACYHDGKKCFFDDPDSRCNRCHRLDMVCEPSTGAHKRRRREPSFDARMETSMGDKVNRLQENEALWRNRGSQVFAPFQQVDLRSSATPRSDTASSTILTPKTESAILSIHASPRSDVVSFTMLPNSRSVASPQSSISPLTLDANSGDVATLLSRATSFIKDETPHSEATPSSFHATPRSEIISFPMIPNPEPESESADPWTPITESDGPWTPILSDHAEGALDTDNDTVTLPPGTDETTSLLFQDVSGYGISEKLSKECLNTFRVSFLPIFPVIHLNSRTAPELQQEKPFTWQYALGDTIWQIISERVVCQHHANLDLLIGLITFGPWSHRFYKDKPFMTMISQLAVSVAADLGLDKSSNKPGSKFGNFGSTVTHVQPPIPKRTSEERRAMLALYHLTASTWMAYRKGNLPRWTEYMNKCLRKFLDRPECPLDFVLAAQIKCQLVALEIDMLSVGHSTMDDVPTAPSKELAKSLSDSLDGVIQKIPKTLAEKKLIVIKSRIGRRSDQDKDPYNFKRLQALDQALSTVERWFTLWLDIPSRELFGINVDMCTQLLRSLVILFRLNTHVEEGWDRRAVRGRVNVLSIVDRCSVMIRQLPIIMGIIAPKEPPWGFFSFTPSLFRAIKGLFTAEIRSQNPGNIKDGGKAMTEKDYLFSEQFLAPFCEQPWFADMVGAPWFGRHTHNAKKKTMI</sequence>
<proteinExistence type="predicted"/>
<dbReference type="Proteomes" id="UP000622797">
    <property type="component" value="Unassembled WGS sequence"/>
</dbReference>
<dbReference type="EMBL" id="JABEXW010000391">
    <property type="protein sequence ID" value="KAF4964750.1"/>
    <property type="molecule type" value="Genomic_DNA"/>
</dbReference>
<dbReference type="OrthoDB" id="1600564at2759"/>
<evidence type="ECO:0000256" key="3">
    <source>
        <dbReference type="ARBA" id="ARBA00023125"/>
    </source>
</evidence>
<comment type="subcellular location">
    <subcellularLocation>
        <location evidence="1">Nucleus</location>
    </subcellularLocation>
</comment>
<evidence type="ECO:0000256" key="4">
    <source>
        <dbReference type="ARBA" id="ARBA00023163"/>
    </source>
</evidence>
<name>A0A8H4TVJ1_9HYPO</name>
<keyword evidence="2" id="KW-0805">Transcription regulation</keyword>